<dbReference type="InterPro" id="IPR004090">
    <property type="entry name" value="Chemotax_Me-accpt_rcpt"/>
</dbReference>
<dbReference type="KEGG" id="aell:AELL_0059"/>
<dbReference type="PANTHER" id="PTHR43531:SF11">
    <property type="entry name" value="METHYL-ACCEPTING CHEMOTAXIS PROTEIN 3"/>
    <property type="match status" value="1"/>
</dbReference>
<protein>
    <submittedName>
        <fullName evidence="7">Chemotaxis protein</fullName>
    </submittedName>
    <submittedName>
        <fullName evidence="6">MCP-domain signal transduction protein</fullName>
    </submittedName>
</protein>
<dbReference type="GO" id="GO:0007165">
    <property type="term" value="P:signal transduction"/>
    <property type="evidence" value="ECO:0007669"/>
    <property type="project" value="UniProtKB-KW"/>
</dbReference>
<dbReference type="SUPFAM" id="SSF58104">
    <property type="entry name" value="Methyl-accepting chemotaxis protein (MCP) signaling domain"/>
    <property type="match status" value="1"/>
</dbReference>
<evidence type="ECO:0000313" key="9">
    <source>
        <dbReference type="Proteomes" id="UP000290588"/>
    </source>
</evidence>
<dbReference type="AlphaFoldDB" id="A0A347U4I8"/>
<keyword evidence="1" id="KW-0145">Chemotaxis</keyword>
<dbReference type="GO" id="GO:0006935">
    <property type="term" value="P:chemotaxis"/>
    <property type="evidence" value="ECO:0007669"/>
    <property type="project" value="UniProtKB-KW"/>
</dbReference>
<dbReference type="PROSITE" id="PS50111">
    <property type="entry name" value="CHEMOTAXIS_TRANSDUC_2"/>
    <property type="match status" value="1"/>
</dbReference>
<dbReference type="Pfam" id="PF00015">
    <property type="entry name" value="MCPsignal"/>
    <property type="match status" value="1"/>
</dbReference>
<reference evidence="6 8" key="2">
    <citation type="submission" date="2018-08" db="EMBL/GenBank/DDBJ databases">
        <title>Complete genome of the Arcobacter ellisii type strain LMG 26155.</title>
        <authorList>
            <person name="Miller W.G."/>
            <person name="Yee E."/>
            <person name="Bono J.L."/>
        </authorList>
    </citation>
    <scope>NUCLEOTIDE SEQUENCE [LARGE SCALE GENOMIC DNA]</scope>
    <source>
        <strain evidence="6 8">LMG 26155</strain>
    </source>
</reference>
<dbReference type="SMART" id="SM00283">
    <property type="entry name" value="MA"/>
    <property type="match status" value="1"/>
</dbReference>
<keyword evidence="4" id="KW-0175">Coiled coil</keyword>
<dbReference type="GO" id="GO:0004888">
    <property type="term" value="F:transmembrane signaling receptor activity"/>
    <property type="evidence" value="ECO:0007669"/>
    <property type="project" value="InterPro"/>
</dbReference>
<dbReference type="PANTHER" id="PTHR43531">
    <property type="entry name" value="PROTEIN ICFG"/>
    <property type="match status" value="1"/>
</dbReference>
<sequence length="420" mass="46662">MFFSNKGNTDILEALDNIDLFINNKINSIPEIEGVCTGFNEQIKIKLEKITNSLKQKNEEELKVYGEIMLISEKFADGNINDIIHHTETSNEKLNYISNTYNTLVENLKLIIETILQTLNEYSENNYTRKIEMPHLQGEFKLLVEGVNHLRETITSMLIENKSNGLTLDKNSEILLENVRKLNKGSNEAAVSLEESAAALEEITSNLRNNTDKISLMTNLSTKLRQLTINGENLANETTIAMEEINTEVKSINEAITIIDQIAFQTNILSLNAAVEAATAGEAGKGFAVVAGEVRNLANRSAEAAREIKKIVESATLKATNGKDIANNMIEGYKELSENINSTTDIIHDIQNASKEQLQGIEQINNSINLLDKQTQENATIANESYEATLITDKLSKLIVTNANQKEFVGKESVKAKDNL</sequence>
<dbReference type="Proteomes" id="UP000262582">
    <property type="component" value="Chromosome"/>
</dbReference>
<dbReference type="EMBL" id="NXIG01000001">
    <property type="protein sequence ID" value="RXI32962.1"/>
    <property type="molecule type" value="Genomic_DNA"/>
</dbReference>
<evidence type="ECO:0000313" key="6">
    <source>
        <dbReference type="EMBL" id="AXX93766.1"/>
    </source>
</evidence>
<dbReference type="PRINTS" id="PR00260">
    <property type="entry name" value="CHEMTRNSDUCR"/>
</dbReference>
<name>A0A347U4I8_9BACT</name>
<dbReference type="OrthoDB" id="5337214at2"/>
<dbReference type="RefSeq" id="WP_118916020.1">
    <property type="nucleotide sequence ID" value="NZ_CP032097.1"/>
</dbReference>
<dbReference type="Proteomes" id="UP000290588">
    <property type="component" value="Unassembled WGS sequence"/>
</dbReference>
<evidence type="ECO:0000256" key="4">
    <source>
        <dbReference type="SAM" id="Coils"/>
    </source>
</evidence>
<evidence type="ECO:0000256" key="3">
    <source>
        <dbReference type="PROSITE-ProRule" id="PRU00284"/>
    </source>
</evidence>
<feature type="domain" description="Methyl-accepting transducer" evidence="5">
    <location>
        <begin position="164"/>
        <end position="393"/>
    </location>
</feature>
<dbReference type="GO" id="GO:0005886">
    <property type="term" value="C:plasma membrane"/>
    <property type="evidence" value="ECO:0007669"/>
    <property type="project" value="TreeGrafter"/>
</dbReference>
<keyword evidence="8" id="KW-1185">Reference proteome</keyword>
<reference evidence="7 9" key="1">
    <citation type="submission" date="2017-09" db="EMBL/GenBank/DDBJ databases">
        <title>Genomics of the genus Arcobacter.</title>
        <authorList>
            <person name="Perez-Cataluna A."/>
            <person name="Figueras M.J."/>
            <person name="Salas-Masso N."/>
        </authorList>
    </citation>
    <scope>NUCLEOTIDE SEQUENCE [LARGE SCALE GENOMIC DNA]</scope>
    <source>
        <strain evidence="7 9">CECT 7837</strain>
    </source>
</reference>
<evidence type="ECO:0000259" key="5">
    <source>
        <dbReference type="PROSITE" id="PS50111"/>
    </source>
</evidence>
<dbReference type="EMBL" id="CP032097">
    <property type="protein sequence ID" value="AXX93766.1"/>
    <property type="molecule type" value="Genomic_DNA"/>
</dbReference>
<accession>A0A347U4I8</accession>
<feature type="coiled-coil region" evidence="4">
    <location>
        <begin position="190"/>
        <end position="237"/>
    </location>
</feature>
<comment type="similarity">
    <text evidence="2">Belongs to the methyl-accepting chemotaxis (MCP) protein family.</text>
</comment>
<keyword evidence="3" id="KW-0807">Transducer</keyword>
<evidence type="ECO:0000313" key="7">
    <source>
        <dbReference type="EMBL" id="RXI32962.1"/>
    </source>
</evidence>
<gene>
    <name evidence="6" type="ORF">AELL_0059</name>
    <name evidence="7" type="ORF">CP962_00725</name>
</gene>
<dbReference type="InterPro" id="IPR051310">
    <property type="entry name" value="MCP_chemotaxis"/>
</dbReference>
<evidence type="ECO:0000256" key="1">
    <source>
        <dbReference type="ARBA" id="ARBA00022500"/>
    </source>
</evidence>
<dbReference type="Gene3D" id="1.10.287.950">
    <property type="entry name" value="Methyl-accepting chemotaxis protein"/>
    <property type="match status" value="1"/>
</dbReference>
<dbReference type="InterPro" id="IPR004089">
    <property type="entry name" value="MCPsignal_dom"/>
</dbReference>
<proteinExistence type="inferred from homology"/>
<evidence type="ECO:0000313" key="8">
    <source>
        <dbReference type="Proteomes" id="UP000262582"/>
    </source>
</evidence>
<organism evidence="7 9">
    <name type="scientific">Arcobacter ellisii</name>
    <dbReference type="NCBI Taxonomy" id="913109"/>
    <lineage>
        <taxon>Bacteria</taxon>
        <taxon>Pseudomonadati</taxon>
        <taxon>Campylobacterota</taxon>
        <taxon>Epsilonproteobacteria</taxon>
        <taxon>Campylobacterales</taxon>
        <taxon>Arcobacteraceae</taxon>
        <taxon>Arcobacter</taxon>
    </lineage>
</organism>
<evidence type="ECO:0000256" key="2">
    <source>
        <dbReference type="ARBA" id="ARBA00029447"/>
    </source>
</evidence>